<dbReference type="EMBL" id="BONR01000003">
    <property type="protein sequence ID" value="GIG54851.1"/>
    <property type="molecule type" value="Genomic_DNA"/>
</dbReference>
<sequence length="212" mass="22527">MRGTLDAMNAPSIRTVAVATAFLGLSLVVAGAATAMTAQPSDEPVATAVTIEQGPANDASLQSSADEAPPATAVEVPAAPIECTPEGVCGVQPPQTSTVANDVSASETEPAAATSASHASAPESCDLPVRPERPEHGDRRAWERSVRAWAEDLAAAAQDCGLETADWRREMAEASWEEHRSRWSGHDHGRHHASRGWDSHRLSDRAWSHRER</sequence>
<feature type="compositionally biased region" description="Basic and acidic residues" evidence="1">
    <location>
        <begin position="195"/>
        <end position="212"/>
    </location>
</feature>
<name>A0A919UK12_9MICO</name>
<feature type="region of interest" description="Disordered" evidence="1">
    <location>
        <begin position="92"/>
        <end position="139"/>
    </location>
</feature>
<comment type="caution">
    <text evidence="2">The sequence shown here is derived from an EMBL/GenBank/DDBJ whole genome shotgun (WGS) entry which is preliminary data.</text>
</comment>
<dbReference type="AlphaFoldDB" id="A0A919UK12"/>
<feature type="compositionally biased region" description="Polar residues" evidence="1">
    <location>
        <begin position="93"/>
        <end position="103"/>
    </location>
</feature>
<reference evidence="2" key="1">
    <citation type="submission" date="2021-01" db="EMBL/GenBank/DDBJ databases">
        <title>Whole genome shotgun sequence of Demequina activiva NBRC 110675.</title>
        <authorList>
            <person name="Komaki H."/>
            <person name="Tamura T."/>
        </authorList>
    </citation>
    <scope>NUCLEOTIDE SEQUENCE</scope>
    <source>
        <strain evidence="2">NBRC 110675</strain>
    </source>
</reference>
<evidence type="ECO:0000313" key="3">
    <source>
        <dbReference type="Proteomes" id="UP000652354"/>
    </source>
</evidence>
<evidence type="ECO:0000313" key="2">
    <source>
        <dbReference type="EMBL" id="GIG54851.1"/>
    </source>
</evidence>
<evidence type="ECO:0000256" key="1">
    <source>
        <dbReference type="SAM" id="MobiDB-lite"/>
    </source>
</evidence>
<feature type="compositionally biased region" description="Basic and acidic residues" evidence="1">
    <location>
        <begin position="129"/>
        <end position="139"/>
    </location>
</feature>
<keyword evidence="3" id="KW-1185">Reference proteome</keyword>
<proteinExistence type="predicted"/>
<dbReference type="Proteomes" id="UP000652354">
    <property type="component" value="Unassembled WGS sequence"/>
</dbReference>
<feature type="compositionally biased region" description="Low complexity" evidence="1">
    <location>
        <begin position="104"/>
        <end position="124"/>
    </location>
</feature>
<accession>A0A919UK12</accession>
<gene>
    <name evidence="2" type="ORF">Dac01nite_16030</name>
</gene>
<feature type="compositionally biased region" description="Basic and acidic residues" evidence="1">
    <location>
        <begin position="171"/>
        <end position="187"/>
    </location>
</feature>
<feature type="region of interest" description="Disordered" evidence="1">
    <location>
        <begin position="171"/>
        <end position="212"/>
    </location>
</feature>
<organism evidence="2 3">
    <name type="scientific">Demequina activiva</name>
    <dbReference type="NCBI Taxonomy" id="1582364"/>
    <lineage>
        <taxon>Bacteria</taxon>
        <taxon>Bacillati</taxon>
        <taxon>Actinomycetota</taxon>
        <taxon>Actinomycetes</taxon>
        <taxon>Micrococcales</taxon>
        <taxon>Demequinaceae</taxon>
        <taxon>Demequina</taxon>
    </lineage>
</organism>
<protein>
    <submittedName>
        <fullName evidence="2">Uncharacterized protein</fullName>
    </submittedName>
</protein>